<protein>
    <recommendedName>
        <fullName evidence="3">YheE family protein</fullName>
    </recommendedName>
</protein>
<dbReference type="InterPro" id="IPR017263">
    <property type="entry name" value="UCP037692"/>
</dbReference>
<evidence type="ECO:0000313" key="2">
    <source>
        <dbReference type="Proteomes" id="UP000216207"/>
    </source>
</evidence>
<dbReference type="OMA" id="MISHFQW"/>
<dbReference type="PIRSF" id="PIRSF037692">
    <property type="entry name" value="UCP037692"/>
    <property type="match status" value="1"/>
</dbReference>
<sequence length="74" mass="8909">MLVHFQYKPLSVHGRKQKWSFSCYFEGRFVAGTYHYDGSILWQNAPHDINKQLQLEKSIHDLMLYHVYEAEQHI</sequence>
<dbReference type="EMBL" id="NPCC01000023">
    <property type="protein sequence ID" value="PAE88167.1"/>
    <property type="molecule type" value="Genomic_DNA"/>
</dbReference>
<reference evidence="1 2" key="1">
    <citation type="submission" date="2017-07" db="EMBL/GenBank/DDBJ databases">
        <title>Isolation and whole genome analysis of endospore-forming bacteria from heroin.</title>
        <authorList>
            <person name="Kalinowski J."/>
            <person name="Ahrens B."/>
            <person name="Al-Dilaimi A."/>
            <person name="Winkler A."/>
            <person name="Wibberg D."/>
            <person name="Schleenbecker U."/>
            <person name="Ruckert C."/>
            <person name="Wolfel R."/>
            <person name="Grass G."/>
        </authorList>
    </citation>
    <scope>NUCLEOTIDE SEQUENCE [LARGE SCALE GENOMIC DNA]</scope>
    <source>
        <strain evidence="1 2">7539</strain>
    </source>
</reference>
<dbReference type="Pfam" id="PF17277">
    <property type="entry name" value="DUF5342"/>
    <property type="match status" value="1"/>
</dbReference>
<name>A0A268NXB9_SHOCL</name>
<dbReference type="RefSeq" id="WP_011246361.1">
    <property type="nucleotide sequence ID" value="NZ_BOQQ01000005.1"/>
</dbReference>
<organism evidence="1 2">
    <name type="scientific">Shouchella clausii</name>
    <name type="common">Alkalihalobacillus clausii</name>
    <dbReference type="NCBI Taxonomy" id="79880"/>
    <lineage>
        <taxon>Bacteria</taxon>
        <taxon>Bacillati</taxon>
        <taxon>Bacillota</taxon>
        <taxon>Bacilli</taxon>
        <taxon>Bacillales</taxon>
        <taxon>Bacillaceae</taxon>
        <taxon>Shouchella</taxon>
    </lineage>
</organism>
<proteinExistence type="predicted"/>
<evidence type="ECO:0000313" key="1">
    <source>
        <dbReference type="EMBL" id="PAE88167.1"/>
    </source>
</evidence>
<accession>A0A268NXB9</accession>
<dbReference type="AlphaFoldDB" id="A0A268NXB9"/>
<dbReference type="Proteomes" id="UP000216207">
    <property type="component" value="Unassembled WGS sequence"/>
</dbReference>
<gene>
    <name evidence="1" type="ORF">CHH72_15095</name>
</gene>
<evidence type="ECO:0008006" key="3">
    <source>
        <dbReference type="Google" id="ProtNLM"/>
    </source>
</evidence>
<comment type="caution">
    <text evidence="1">The sequence shown here is derived from an EMBL/GenBank/DDBJ whole genome shotgun (WGS) entry which is preliminary data.</text>
</comment>